<comment type="caution">
    <text evidence="5">The sequence shown here is derived from an EMBL/GenBank/DDBJ whole genome shotgun (WGS) entry which is preliminary data.</text>
</comment>
<evidence type="ECO:0000313" key="5">
    <source>
        <dbReference type="EMBL" id="MFD1410263.1"/>
    </source>
</evidence>
<dbReference type="Pfam" id="PF00392">
    <property type="entry name" value="GntR"/>
    <property type="match status" value="1"/>
</dbReference>
<feature type="domain" description="HTH gntR-type" evidence="4">
    <location>
        <begin position="2"/>
        <end position="70"/>
    </location>
</feature>
<dbReference type="PANTHER" id="PTHR30146">
    <property type="entry name" value="LACI-RELATED TRANSCRIPTIONAL REPRESSOR"/>
    <property type="match status" value="1"/>
</dbReference>
<dbReference type="RefSeq" id="WP_125646882.1">
    <property type="nucleotide sequence ID" value="NZ_JBHTOH010000014.1"/>
</dbReference>
<dbReference type="InterPro" id="IPR033532">
    <property type="entry name" value="AraR_ligand_bind_dom"/>
</dbReference>
<dbReference type="Gene3D" id="3.40.50.2300">
    <property type="match status" value="2"/>
</dbReference>
<sequence>MPTKYEKIKKKLLEDILAGKYAVNDKLPTESELMQTFKVSRYTVRRAIGDLENDHYIYRIQGGGNFVDDWEKQESRTLKNKMIGVITTHIANYIFPNIITGIDRTISNNGYSLLLSNTQNDPRKERTSLLKMMENNLSGLIIEPTQSAINQENFDLYRKLQTLNLPVLFINAHYEEFKFPYVEVADTQSAELLTNQLFTEGHQRILGIFKTDDLQGIHRMNGYIKSYQQHSAQSAFSEILMFQTKDNMQTVFKRVAEILQRTDRPSAVVCYNDQLAIQLIAFAKSLHLNVPRDLSIVGFDDYQLSVFVDPALTTMAHPKEKMGHDAGALMLEMINRKTVKPIIYAPELILRKSIKNITDK</sequence>
<dbReference type="Pfam" id="PF13377">
    <property type="entry name" value="Peripla_BP_3"/>
    <property type="match status" value="1"/>
</dbReference>
<evidence type="ECO:0000256" key="2">
    <source>
        <dbReference type="ARBA" id="ARBA00023125"/>
    </source>
</evidence>
<reference evidence="6" key="1">
    <citation type="journal article" date="2019" name="Int. J. Syst. Evol. Microbiol.">
        <title>The Global Catalogue of Microorganisms (GCM) 10K type strain sequencing project: providing services to taxonomists for standard genome sequencing and annotation.</title>
        <authorList>
            <consortium name="The Broad Institute Genomics Platform"/>
            <consortium name="The Broad Institute Genome Sequencing Center for Infectious Disease"/>
            <person name="Wu L."/>
            <person name="Ma J."/>
        </authorList>
    </citation>
    <scope>NUCLEOTIDE SEQUENCE [LARGE SCALE GENOMIC DNA]</scope>
    <source>
        <strain evidence="6">CCM 8937</strain>
    </source>
</reference>
<evidence type="ECO:0000256" key="1">
    <source>
        <dbReference type="ARBA" id="ARBA00023015"/>
    </source>
</evidence>
<dbReference type="PANTHER" id="PTHR30146:SF150">
    <property type="entry name" value="ARABINOSE METABOLISM TRANSCRIPTIONAL REPRESSOR"/>
    <property type="match status" value="1"/>
</dbReference>
<dbReference type="SUPFAM" id="SSF46785">
    <property type="entry name" value="Winged helix' DNA-binding domain"/>
    <property type="match status" value="1"/>
</dbReference>
<accession>A0ABW4BK61</accession>
<dbReference type="PRINTS" id="PR00035">
    <property type="entry name" value="HTHGNTR"/>
</dbReference>
<dbReference type="CDD" id="cd07377">
    <property type="entry name" value="WHTH_GntR"/>
    <property type="match status" value="1"/>
</dbReference>
<proteinExistence type="predicted"/>
<organism evidence="5 6">
    <name type="scientific">Lapidilactobacillus gannanensis</name>
    <dbReference type="NCBI Taxonomy" id="2486002"/>
    <lineage>
        <taxon>Bacteria</taxon>
        <taxon>Bacillati</taxon>
        <taxon>Bacillota</taxon>
        <taxon>Bacilli</taxon>
        <taxon>Lactobacillales</taxon>
        <taxon>Lactobacillaceae</taxon>
        <taxon>Lapidilactobacillus</taxon>
    </lineage>
</organism>
<keyword evidence="3" id="KW-0804">Transcription</keyword>
<keyword evidence="2" id="KW-0238">DNA-binding</keyword>
<dbReference type="InterPro" id="IPR000524">
    <property type="entry name" value="Tscrpt_reg_HTH_GntR"/>
</dbReference>
<keyword evidence="6" id="KW-1185">Reference proteome</keyword>
<dbReference type="PROSITE" id="PS50949">
    <property type="entry name" value="HTH_GNTR"/>
    <property type="match status" value="1"/>
</dbReference>
<keyword evidence="1" id="KW-0805">Transcription regulation</keyword>
<name>A0ABW4BK61_9LACO</name>
<evidence type="ECO:0000313" key="6">
    <source>
        <dbReference type="Proteomes" id="UP001597191"/>
    </source>
</evidence>
<dbReference type="InterPro" id="IPR036388">
    <property type="entry name" value="WH-like_DNA-bd_sf"/>
</dbReference>
<gene>
    <name evidence="5" type="ORF">ACFQ4R_01320</name>
</gene>
<dbReference type="CDD" id="cd01541">
    <property type="entry name" value="PBP1_AraR"/>
    <property type="match status" value="1"/>
</dbReference>
<dbReference type="Gene3D" id="1.10.10.10">
    <property type="entry name" value="Winged helix-like DNA-binding domain superfamily/Winged helix DNA-binding domain"/>
    <property type="match status" value="1"/>
</dbReference>
<evidence type="ECO:0000256" key="3">
    <source>
        <dbReference type="ARBA" id="ARBA00023163"/>
    </source>
</evidence>
<dbReference type="SMART" id="SM00345">
    <property type="entry name" value="HTH_GNTR"/>
    <property type="match status" value="1"/>
</dbReference>
<evidence type="ECO:0000259" key="4">
    <source>
        <dbReference type="PROSITE" id="PS50949"/>
    </source>
</evidence>
<dbReference type="Proteomes" id="UP001597191">
    <property type="component" value="Unassembled WGS sequence"/>
</dbReference>
<dbReference type="InterPro" id="IPR028082">
    <property type="entry name" value="Peripla_BP_I"/>
</dbReference>
<dbReference type="SUPFAM" id="SSF53822">
    <property type="entry name" value="Periplasmic binding protein-like I"/>
    <property type="match status" value="1"/>
</dbReference>
<protein>
    <submittedName>
        <fullName evidence="5">GntR family transcriptional regulator</fullName>
    </submittedName>
</protein>
<dbReference type="EMBL" id="JBHTOH010000014">
    <property type="protein sequence ID" value="MFD1410263.1"/>
    <property type="molecule type" value="Genomic_DNA"/>
</dbReference>
<dbReference type="InterPro" id="IPR046335">
    <property type="entry name" value="LacI/GalR-like_sensor"/>
</dbReference>
<dbReference type="InterPro" id="IPR036390">
    <property type="entry name" value="WH_DNA-bd_sf"/>
</dbReference>